<feature type="domain" description="PB1" evidence="2">
    <location>
        <begin position="394"/>
        <end position="479"/>
    </location>
</feature>
<feature type="region of interest" description="Disordered" evidence="1">
    <location>
        <begin position="353"/>
        <end position="372"/>
    </location>
</feature>
<dbReference type="PANTHER" id="PTHR31066:SF97">
    <property type="entry name" value="OS03G0401100 PROTEIN"/>
    <property type="match status" value="1"/>
</dbReference>
<feature type="region of interest" description="Disordered" evidence="1">
    <location>
        <begin position="511"/>
        <end position="545"/>
    </location>
</feature>
<sequence>MHIILGLFDDGPNEIQALRDPPGLGDLLGGPLAGAPVESPPLIDDIVHGPNRLLNRRRDVGPVAVNQVDVVHVEPLERGLGALDDVLAGEALVVGAGAAPEDLGGDDEVGAAPAELAEGLAHDLLGAAVGVDLGIVEEVDAVVAAALEEGLGLLDVELVAEGDPRPVRELRDFQPRSAQISESRLKGADTVTRKLNELGFLAENMTSKVPDTLGQQFNNDAILSDRFYEDKRVLNISVQTGEEFSPEFLRYRVTPRKDPFVNDMDHHQQKRVEFNINQNQQLIYEDLSGLLGIRRNDSESGTFLSDFSPTKGYAREVENKAYPDFISQYHQGYSPVGQQPWTHLDEYKSDRIAHKSDSPHSNQSYGHGSRVSDGSFSGKMKFLCSFGGRILPRPSDGKLRYVGGETRIISIRKTLAYSELEKKTYSICSQPHTIKYQLPGEDLDALISVSSDEDLDHMIEEYHDLERGSQRLRIFLVSSTDPESPCSLESRTVQPTDADYQYVVALNGMMNPNPRRSSSRESLASQASQWGNAVECSPTFQRDTPTFHPLDMRMLSNPTAHFINKPRTENKSNIQSPPLSPVPIQLKDPKGSHMKVHDDPAMDQLANENSYFYKHPLDSVPVVNHLHEDRHLIESNHLNESHLHRRRCSRDFLSSPLYGQGDMDHKNPTVDGYPTHYEKFPPSQATLGLFFGDDIPGVSRHRISRALSDSQLQLEERHTCGLEYGITPSPVNLEAENSTLLAMSSSSQEWTMQRNMGENDNHPTSIAPEVSKDYIDWGQNVIKQMENKDLHLPQDKEDHDGINDVESKTDLPSIHNYPYSRPNIHISLQAINSNLYGGNESSWSLFENDPLKDLSMPGPAIDAALTREFSLQEDDSQQGPERKYLEGLKFRDAIYVQSQPSNNPDDPELTVIVEDVTDSVPLDIPSSSTVVPFIQDEPSDGVSSFRETENESMVPESDDGVT</sequence>
<evidence type="ECO:0000259" key="2">
    <source>
        <dbReference type="SMART" id="SM00666"/>
    </source>
</evidence>
<feature type="compositionally biased region" description="Low complexity" evidence="1">
    <location>
        <begin position="520"/>
        <end position="529"/>
    </location>
</feature>
<gene>
    <name evidence="3" type="ORF">RJ639_015688</name>
</gene>
<dbReference type="Proteomes" id="UP001188597">
    <property type="component" value="Unassembled WGS sequence"/>
</dbReference>
<proteinExistence type="predicted"/>
<dbReference type="Gene3D" id="3.10.20.90">
    <property type="entry name" value="Phosphatidylinositol 3-kinase Catalytic Subunit, Chain A, domain 1"/>
    <property type="match status" value="1"/>
</dbReference>
<keyword evidence="4" id="KW-1185">Reference proteome</keyword>
<dbReference type="EMBL" id="JAVXUP010002078">
    <property type="protein sequence ID" value="KAK3005830.1"/>
    <property type="molecule type" value="Genomic_DNA"/>
</dbReference>
<dbReference type="SMART" id="SM00666">
    <property type="entry name" value="PB1"/>
    <property type="match status" value="1"/>
</dbReference>
<accession>A0AA88VC54</accession>
<dbReference type="InterPro" id="IPR000270">
    <property type="entry name" value="PB1_dom"/>
</dbReference>
<dbReference type="AlphaFoldDB" id="A0AA88VC54"/>
<dbReference type="CDD" id="cd06410">
    <property type="entry name" value="PB1_UP2"/>
    <property type="match status" value="1"/>
</dbReference>
<comment type="caution">
    <text evidence="3">The sequence shown here is derived from an EMBL/GenBank/DDBJ whole genome shotgun (WGS) entry which is preliminary data.</text>
</comment>
<evidence type="ECO:0000313" key="4">
    <source>
        <dbReference type="Proteomes" id="UP001188597"/>
    </source>
</evidence>
<organism evidence="3 4">
    <name type="scientific">Escallonia herrerae</name>
    <dbReference type="NCBI Taxonomy" id="1293975"/>
    <lineage>
        <taxon>Eukaryota</taxon>
        <taxon>Viridiplantae</taxon>
        <taxon>Streptophyta</taxon>
        <taxon>Embryophyta</taxon>
        <taxon>Tracheophyta</taxon>
        <taxon>Spermatophyta</taxon>
        <taxon>Magnoliopsida</taxon>
        <taxon>eudicotyledons</taxon>
        <taxon>Gunneridae</taxon>
        <taxon>Pentapetalae</taxon>
        <taxon>asterids</taxon>
        <taxon>campanulids</taxon>
        <taxon>Escalloniales</taxon>
        <taxon>Escalloniaceae</taxon>
        <taxon>Escallonia</taxon>
    </lineage>
</organism>
<dbReference type="FunFam" id="3.10.20.90:FF:000058">
    <property type="entry name" value="Octicosapeptide/phox/Bem1p domain kinase superfamily protein"/>
    <property type="match status" value="1"/>
</dbReference>
<evidence type="ECO:0000313" key="3">
    <source>
        <dbReference type="EMBL" id="KAK3005830.1"/>
    </source>
</evidence>
<name>A0AA88VC54_9ASTE</name>
<evidence type="ECO:0000256" key="1">
    <source>
        <dbReference type="SAM" id="MobiDB-lite"/>
    </source>
</evidence>
<protein>
    <recommendedName>
        <fullName evidence="2">PB1 domain-containing protein</fullName>
    </recommendedName>
</protein>
<reference evidence="3" key="1">
    <citation type="submission" date="2022-12" db="EMBL/GenBank/DDBJ databases">
        <title>Draft genome assemblies for two species of Escallonia (Escalloniales).</title>
        <authorList>
            <person name="Chanderbali A."/>
            <person name="Dervinis C."/>
            <person name="Anghel I."/>
            <person name="Soltis D."/>
            <person name="Soltis P."/>
            <person name="Zapata F."/>
        </authorList>
    </citation>
    <scope>NUCLEOTIDE SEQUENCE</scope>
    <source>
        <strain evidence="3">UCBG64.0493</strain>
        <tissue evidence="3">Leaf</tissue>
    </source>
</reference>
<dbReference type="Pfam" id="PF00564">
    <property type="entry name" value="PB1"/>
    <property type="match status" value="1"/>
</dbReference>
<dbReference type="InterPro" id="IPR053198">
    <property type="entry name" value="Gynoecium_Dev_Regulator"/>
</dbReference>
<feature type="region of interest" description="Disordered" evidence="1">
    <location>
        <begin position="923"/>
        <end position="962"/>
    </location>
</feature>
<dbReference type="SUPFAM" id="SSF54277">
    <property type="entry name" value="CAD &amp; PB1 domains"/>
    <property type="match status" value="1"/>
</dbReference>
<dbReference type="PANTHER" id="PTHR31066">
    <property type="entry name" value="OS05G0427100 PROTEIN-RELATED"/>
    <property type="match status" value="1"/>
</dbReference>